<evidence type="ECO:0000313" key="2">
    <source>
        <dbReference type="Proteomes" id="UP000254794"/>
    </source>
</evidence>
<dbReference type="Proteomes" id="UP000254794">
    <property type="component" value="Unassembled WGS sequence"/>
</dbReference>
<dbReference type="RefSeq" id="WP_115331701.1">
    <property type="nucleotide sequence ID" value="NZ_CAAAHP010000002.1"/>
</dbReference>
<dbReference type="AlphaFoldDB" id="A0A378JLL7"/>
<protein>
    <submittedName>
        <fullName evidence="1">Dot/Icm system substrate protein SdbA</fullName>
    </submittedName>
</protein>
<dbReference type="EMBL" id="UGOD01000001">
    <property type="protein sequence ID" value="STX52115.1"/>
    <property type="molecule type" value="Genomic_DNA"/>
</dbReference>
<reference evidence="1 2" key="1">
    <citation type="submission" date="2018-06" db="EMBL/GenBank/DDBJ databases">
        <authorList>
            <consortium name="Pathogen Informatics"/>
            <person name="Doyle S."/>
        </authorList>
    </citation>
    <scope>NUCLEOTIDE SEQUENCE [LARGE SCALE GENOMIC DNA]</scope>
    <source>
        <strain evidence="1 2">NCTC13316</strain>
    </source>
</reference>
<gene>
    <name evidence="1" type="primary">sdbA_2</name>
    <name evidence="1" type="ORF">NCTC13316_02219</name>
</gene>
<proteinExistence type="predicted"/>
<organism evidence="1 2">
    <name type="scientific">Legionella busanensis</name>
    <dbReference type="NCBI Taxonomy" id="190655"/>
    <lineage>
        <taxon>Bacteria</taxon>
        <taxon>Pseudomonadati</taxon>
        <taxon>Pseudomonadota</taxon>
        <taxon>Gammaproteobacteria</taxon>
        <taxon>Legionellales</taxon>
        <taxon>Legionellaceae</taxon>
        <taxon>Legionella</taxon>
    </lineage>
</organism>
<evidence type="ECO:0000313" key="1">
    <source>
        <dbReference type="EMBL" id="STX52115.1"/>
    </source>
</evidence>
<sequence length="616" mass="69660">MHDHIIISSFKKILNLISKQPDSYTSSSLLNQSKNSQILKISRPLCIASSGGSGHISAMMGIIDTLKASNNPVVFPQYQAKLIGRKPKSFKSKLVRLWIHLSSIAGIGYLINKLLHFFGVLELPDEKQFLQEMKKIERNEKDPNNPTQGRQRPYVDFLLDVHPQGYESVAVVNVLHRQERFDDIKWLVKHKNLNTQLYYKEIYNYFFNLLIQAAEQGQAYTEIISTQPTELGLLCDVVIAYNKYINEKNKNRTHLLTPISIHQYLTDLPTTGCEHFLSTLAKLTPNQKAQMHVYAVNFHLPTVWPFIGQDKDFQGIHNIKPHQNPMIRAAFKNKSLINYLDKSQKFNLEIELNSENSSLNQTSNSIIDNIVIPPHAKVASIMLSSVATEASIDYVQELLKNNYDKIFLFGGLQDHIYQKIQAIIASYPPHERDSVASRIVCLGKQNDTNIAPIMVRSNCIVIRGGGLSVMEQMAIPHHPNQVVFIHDAINIDSNKKQNGLSWEDGNTNELIDFLSSLNIFVKRTSPQRFSNDLCLSATKELLIDPNDKPCLEPALSLHDNHASSSSSNIPIIDKAKKFFTLSKSCFNFFSLFSPGAPIKTEMKDAAECASYKIELI</sequence>
<dbReference type="OrthoDB" id="5641950at2"/>
<name>A0A378JLL7_9GAMM</name>
<accession>A0A378JLL7</accession>
<keyword evidence="2" id="KW-1185">Reference proteome</keyword>